<evidence type="ECO:0000313" key="2">
    <source>
        <dbReference type="EMBL" id="MFD1294426.1"/>
    </source>
</evidence>
<comment type="caution">
    <text evidence="2">The sequence shown here is derived from an EMBL/GenBank/DDBJ whole genome shotgun (WGS) entry which is preliminary data.</text>
</comment>
<dbReference type="Proteomes" id="UP001597241">
    <property type="component" value="Unassembled WGS sequence"/>
</dbReference>
<gene>
    <name evidence="2" type="ORF">ACFQ5N_11320</name>
</gene>
<dbReference type="Pfam" id="PF17931">
    <property type="entry name" value="TetR_C_23"/>
    <property type="match status" value="1"/>
</dbReference>
<protein>
    <submittedName>
        <fullName evidence="2">TetR family transcriptional regulator C-terminal domain-containing protein</fullName>
    </submittedName>
</protein>
<dbReference type="EMBL" id="JBHTMV010000004">
    <property type="protein sequence ID" value="MFD1294426.1"/>
    <property type="molecule type" value="Genomic_DNA"/>
</dbReference>
<feature type="domain" description="Tetracyclin repressor-like C-terminal" evidence="1">
    <location>
        <begin position="84"/>
        <end position="210"/>
    </location>
</feature>
<proteinExistence type="predicted"/>
<dbReference type="InterPro" id="IPR041673">
    <property type="entry name" value="TetR_C_23"/>
</dbReference>
<dbReference type="InterPro" id="IPR036271">
    <property type="entry name" value="Tet_transcr_reg_TetR-rel_C_sf"/>
</dbReference>
<dbReference type="SUPFAM" id="SSF48498">
    <property type="entry name" value="Tetracyclin repressor-like, C-terminal domain"/>
    <property type="match status" value="1"/>
</dbReference>
<accession>A0ABW3WSY3</accession>
<sequence length="218" mass="25698">MTNRKKISHSEIITYYMNYVLENNTPPKSVYTFAKACNFEESEFYTYFGSFEGVEKEILQTFFNNTLETLHKSEEYLSFDSRSKLLSFYFTFFENLSANRSYLLLVLDNRPMNSQKLKVLTNLKSSFTKFISELNIDTLDFKEQKITQFQEKAIEESAWMQFLITIKFWMNDTSASFEKTDIFIEKAVNTSFDLLNTAPLKSVIDLGKFLYKEKMNSN</sequence>
<organism evidence="2 3">
    <name type="scientific">Lutibacter holmesii</name>
    <dbReference type="NCBI Taxonomy" id="1137985"/>
    <lineage>
        <taxon>Bacteria</taxon>
        <taxon>Pseudomonadati</taxon>
        <taxon>Bacteroidota</taxon>
        <taxon>Flavobacteriia</taxon>
        <taxon>Flavobacteriales</taxon>
        <taxon>Flavobacteriaceae</taxon>
        <taxon>Lutibacter</taxon>
    </lineage>
</organism>
<dbReference type="RefSeq" id="WP_386809612.1">
    <property type="nucleotide sequence ID" value="NZ_JBHTMV010000004.1"/>
</dbReference>
<evidence type="ECO:0000313" key="3">
    <source>
        <dbReference type="Proteomes" id="UP001597241"/>
    </source>
</evidence>
<evidence type="ECO:0000259" key="1">
    <source>
        <dbReference type="Pfam" id="PF17931"/>
    </source>
</evidence>
<reference evidence="3" key="1">
    <citation type="journal article" date="2019" name="Int. J. Syst. Evol. Microbiol.">
        <title>The Global Catalogue of Microorganisms (GCM) 10K type strain sequencing project: providing services to taxonomists for standard genome sequencing and annotation.</title>
        <authorList>
            <consortium name="The Broad Institute Genomics Platform"/>
            <consortium name="The Broad Institute Genome Sequencing Center for Infectious Disease"/>
            <person name="Wu L."/>
            <person name="Ma J."/>
        </authorList>
    </citation>
    <scope>NUCLEOTIDE SEQUENCE [LARGE SCALE GENOMIC DNA]</scope>
    <source>
        <strain evidence="3">CCUG 62221</strain>
    </source>
</reference>
<keyword evidence="3" id="KW-1185">Reference proteome</keyword>
<name>A0ABW3WSY3_9FLAO</name>